<protein>
    <recommendedName>
        <fullName evidence="2">Putative Flp pilus-assembly TadG-like N-terminal domain-containing protein</fullName>
    </recommendedName>
</protein>
<gene>
    <name evidence="3" type="ORF">GALL_331610</name>
</gene>
<feature type="domain" description="Putative Flp pilus-assembly TadG-like N-terminal" evidence="2">
    <location>
        <begin position="10"/>
        <end position="56"/>
    </location>
</feature>
<evidence type="ECO:0000259" key="2">
    <source>
        <dbReference type="Pfam" id="PF13400"/>
    </source>
</evidence>
<dbReference type="InterPro" id="IPR028087">
    <property type="entry name" value="Tad_N"/>
</dbReference>
<sequence length="442" mass="44434">MRGAAQRQSGSVIVLVALALVVMLGIAGLIVDLGRMFVIKAELQNAADSCALAAARELSCDPAVVGTCPATVLAAAQAAGIAVGTRNAVEFQKSGVSIAADDVRFSTVLSGANGDDSVYLSIAQGASPNSRYVMCTIPQSGIAMSFMRVFGFDRETVAATAVATLAPSQTSCAIPLGLCEANPGAAPGYGMQVGKWYGGLFSPGSKVTGSYDWINFNPQGKTPGCTGTGAQVLSCQLAGSGQCSLPAPGSKVGAQGVDQSVSTAWNSRFGLYKNGAGNPQLGTAPPDLSGLAYTSASTAGASTVTWPAGANAYAGAAGGGSATDNFVTARSKFETYQYATDPMAVGNKYTNQTTTSAQLRSYGSATRRVAIAPLVDCSRLGGSNPQTVPIDGYACVLMLHPISGPDGVEIEFLGLANTPGNACATSGLPGGSAGPLVPTLVQ</sequence>
<organism evidence="3">
    <name type="scientific">mine drainage metagenome</name>
    <dbReference type="NCBI Taxonomy" id="410659"/>
    <lineage>
        <taxon>unclassified sequences</taxon>
        <taxon>metagenomes</taxon>
        <taxon>ecological metagenomes</taxon>
    </lineage>
</organism>
<keyword evidence="1" id="KW-0472">Membrane</keyword>
<keyword evidence="1" id="KW-1133">Transmembrane helix</keyword>
<evidence type="ECO:0000256" key="1">
    <source>
        <dbReference type="SAM" id="Phobius"/>
    </source>
</evidence>
<proteinExistence type="predicted"/>
<comment type="caution">
    <text evidence="3">The sequence shown here is derived from an EMBL/GenBank/DDBJ whole genome shotgun (WGS) entry which is preliminary data.</text>
</comment>
<evidence type="ECO:0000313" key="3">
    <source>
        <dbReference type="EMBL" id="OIQ85008.1"/>
    </source>
</evidence>
<dbReference type="EMBL" id="MLJW01000575">
    <property type="protein sequence ID" value="OIQ85008.1"/>
    <property type="molecule type" value="Genomic_DNA"/>
</dbReference>
<feature type="transmembrane region" description="Helical" evidence="1">
    <location>
        <begin position="12"/>
        <end position="31"/>
    </location>
</feature>
<keyword evidence="1" id="KW-0812">Transmembrane</keyword>
<dbReference type="Pfam" id="PF13400">
    <property type="entry name" value="Tad"/>
    <property type="match status" value="1"/>
</dbReference>
<reference evidence="3" key="1">
    <citation type="submission" date="2016-10" db="EMBL/GenBank/DDBJ databases">
        <title>Sequence of Gallionella enrichment culture.</title>
        <authorList>
            <person name="Poehlein A."/>
            <person name="Muehling M."/>
            <person name="Daniel R."/>
        </authorList>
    </citation>
    <scope>NUCLEOTIDE SEQUENCE</scope>
</reference>
<accession>A0A1J5QNN3</accession>
<dbReference type="AlphaFoldDB" id="A0A1J5QNN3"/>
<name>A0A1J5QNN3_9ZZZZ</name>